<dbReference type="Gene3D" id="2.40.170.20">
    <property type="entry name" value="TonB-dependent receptor, beta-barrel domain"/>
    <property type="match status" value="1"/>
</dbReference>
<feature type="domain" description="TonB-dependent receptor-like beta-barrel" evidence="16">
    <location>
        <begin position="264"/>
        <end position="712"/>
    </location>
</feature>
<evidence type="ECO:0000256" key="8">
    <source>
        <dbReference type="ARBA" id="ARBA00023004"/>
    </source>
</evidence>
<evidence type="ECO:0000256" key="10">
    <source>
        <dbReference type="ARBA" id="ARBA00023077"/>
    </source>
</evidence>
<accession>A0ABY4ZPA1</accession>
<evidence type="ECO:0000256" key="11">
    <source>
        <dbReference type="ARBA" id="ARBA00023136"/>
    </source>
</evidence>
<keyword evidence="3 14" id="KW-0813">Transport</keyword>
<evidence type="ECO:0000313" key="19">
    <source>
        <dbReference type="Proteomes" id="UP001057520"/>
    </source>
</evidence>
<evidence type="ECO:0000259" key="17">
    <source>
        <dbReference type="Pfam" id="PF07715"/>
    </source>
</evidence>
<evidence type="ECO:0000256" key="12">
    <source>
        <dbReference type="ARBA" id="ARBA00023170"/>
    </source>
</evidence>
<dbReference type="PROSITE" id="PS52016">
    <property type="entry name" value="TONB_DEPENDENT_REC_3"/>
    <property type="match status" value="1"/>
</dbReference>
<dbReference type="PANTHER" id="PTHR32552">
    <property type="entry name" value="FERRICHROME IRON RECEPTOR-RELATED"/>
    <property type="match status" value="1"/>
</dbReference>
<proteinExistence type="inferred from homology"/>
<feature type="domain" description="TonB-dependent receptor plug" evidence="17">
    <location>
        <begin position="89"/>
        <end position="188"/>
    </location>
</feature>
<comment type="similarity">
    <text evidence="2 14 15">Belongs to the TonB-dependent receptor family.</text>
</comment>
<dbReference type="EMBL" id="CP096040">
    <property type="protein sequence ID" value="USQ94421.1"/>
    <property type="molecule type" value="Genomic_DNA"/>
</dbReference>
<evidence type="ECO:0000256" key="9">
    <source>
        <dbReference type="ARBA" id="ARBA00023065"/>
    </source>
</evidence>
<dbReference type="InterPro" id="IPR010105">
    <property type="entry name" value="TonB_sidphr_rcpt"/>
</dbReference>
<gene>
    <name evidence="18" type="ORF">MZV50_17755</name>
</gene>
<dbReference type="Gene3D" id="2.170.130.10">
    <property type="entry name" value="TonB-dependent receptor, plug domain"/>
    <property type="match status" value="1"/>
</dbReference>
<evidence type="ECO:0000256" key="3">
    <source>
        <dbReference type="ARBA" id="ARBA00022448"/>
    </source>
</evidence>
<dbReference type="SUPFAM" id="SSF56935">
    <property type="entry name" value="Porins"/>
    <property type="match status" value="1"/>
</dbReference>
<dbReference type="Pfam" id="PF07715">
    <property type="entry name" value="Plug"/>
    <property type="match status" value="1"/>
</dbReference>
<evidence type="ECO:0000256" key="13">
    <source>
        <dbReference type="ARBA" id="ARBA00023237"/>
    </source>
</evidence>
<dbReference type="InterPro" id="IPR000531">
    <property type="entry name" value="Beta-barrel_TonB"/>
</dbReference>
<dbReference type="NCBIfam" id="TIGR01783">
    <property type="entry name" value="TonB-siderophor"/>
    <property type="match status" value="1"/>
</dbReference>
<dbReference type="InterPro" id="IPR037066">
    <property type="entry name" value="Plug_dom_sf"/>
</dbReference>
<evidence type="ECO:0000256" key="7">
    <source>
        <dbReference type="ARBA" id="ARBA00022729"/>
    </source>
</evidence>
<dbReference type="Pfam" id="PF00593">
    <property type="entry name" value="TonB_dep_Rec_b-barrel"/>
    <property type="match status" value="1"/>
</dbReference>
<keyword evidence="19" id="KW-1185">Reference proteome</keyword>
<keyword evidence="10 15" id="KW-0798">TonB box</keyword>
<organism evidence="18 19">
    <name type="scientific">Caulobacter segnis</name>
    <dbReference type="NCBI Taxonomy" id="88688"/>
    <lineage>
        <taxon>Bacteria</taxon>
        <taxon>Pseudomonadati</taxon>
        <taxon>Pseudomonadota</taxon>
        <taxon>Alphaproteobacteria</taxon>
        <taxon>Caulobacterales</taxon>
        <taxon>Caulobacteraceae</taxon>
        <taxon>Caulobacter</taxon>
    </lineage>
</organism>
<keyword evidence="5" id="KW-0410">Iron transport</keyword>
<keyword evidence="9" id="KW-0406">Ion transport</keyword>
<dbReference type="CDD" id="cd01347">
    <property type="entry name" value="ligand_gated_channel"/>
    <property type="match status" value="1"/>
</dbReference>
<sequence>MNADGRRQARGVSTPGRGLGDILARGLLMKEQIGRRGLVRPMLKLALLSACCAGAASGVAIAQEASDPLSEVVVRASRAVAGTKTDTKLVEIPQSISVVTAAEIADRTVVNFQDVFRYSAGVATELNGADSRGDFFSARGFPTEQYLDGLKRMPDFIYGARLEVFSLERAEVLRGPSAVLYGAGGAGGLLNAVSKTPRTAFGGEIGAQLGTDKRKQLQLDITGPLSDTVSGRFVGLVRDGELQWKGQPDDRVLVNPSLKWLPTDHTDVTLIGLYQKDNQGTQTYLPISKSIAANGAERLPYNFFAGEPDFNRADTEFWAATLLVNHRFNSVLSFSSRSRVYGMNTDYREVYGDYGDGFGAFYVSPFDDVGETLLQREFYVNREKSKGFNTDNSLAARFDTGPFQHTVLAGVDYFKFKQDKDEGFSCDGFAGQFGCFNGPSPPSLNIYDPQYGASFAWGYTNFLDYRSSQTGLYVQDQIRFADRVSIVLGARRDRATSKRNGVKEDPVVNWSYRAGIIAEVGYGFSPYVSYSESFLPVAGGDFYGNPFKPRTGRQYEGGVKWAPSSQALVTVSYFDIKESNYVTQDPNNIQNFIQTGQVGSQGFEVEGTLRIPGDIELMGSYSYTKAKVLTDTDPTRVGARIEGVPKHLASAWATKTFRVADEVTMRAGGGVRYVGSKIDSYQRFVTPSATLVDALIEAERKDWSLSLSASNIFNTRYYASCTSSSPPDGICVVGKDRTIQATLRRRF</sequence>
<keyword evidence="8" id="KW-0408">Iron</keyword>
<dbReference type="Proteomes" id="UP001057520">
    <property type="component" value="Chromosome"/>
</dbReference>
<evidence type="ECO:0000259" key="16">
    <source>
        <dbReference type="Pfam" id="PF00593"/>
    </source>
</evidence>
<dbReference type="InterPro" id="IPR036942">
    <property type="entry name" value="Beta-barrel_TonB_sf"/>
</dbReference>
<name>A0ABY4ZPA1_9CAUL</name>
<comment type="subcellular location">
    <subcellularLocation>
        <location evidence="1 14">Cell outer membrane</location>
        <topology evidence="1 14">Multi-pass membrane protein</topology>
    </subcellularLocation>
</comment>
<evidence type="ECO:0000256" key="14">
    <source>
        <dbReference type="PROSITE-ProRule" id="PRU01360"/>
    </source>
</evidence>
<keyword evidence="11 14" id="KW-0472">Membrane</keyword>
<evidence type="ECO:0000256" key="2">
    <source>
        <dbReference type="ARBA" id="ARBA00009810"/>
    </source>
</evidence>
<evidence type="ECO:0000256" key="1">
    <source>
        <dbReference type="ARBA" id="ARBA00004571"/>
    </source>
</evidence>
<evidence type="ECO:0000256" key="6">
    <source>
        <dbReference type="ARBA" id="ARBA00022692"/>
    </source>
</evidence>
<evidence type="ECO:0000256" key="4">
    <source>
        <dbReference type="ARBA" id="ARBA00022452"/>
    </source>
</evidence>
<dbReference type="PANTHER" id="PTHR32552:SF68">
    <property type="entry name" value="FERRICHROME OUTER MEMBRANE TRANSPORTER_PHAGE RECEPTOR"/>
    <property type="match status" value="1"/>
</dbReference>
<dbReference type="InterPro" id="IPR039426">
    <property type="entry name" value="TonB-dep_rcpt-like"/>
</dbReference>
<keyword evidence="4 14" id="KW-1134">Transmembrane beta strand</keyword>
<keyword evidence="13 14" id="KW-0998">Cell outer membrane</keyword>
<keyword evidence="6 14" id="KW-0812">Transmembrane</keyword>
<evidence type="ECO:0000256" key="15">
    <source>
        <dbReference type="RuleBase" id="RU003357"/>
    </source>
</evidence>
<keyword evidence="12 18" id="KW-0675">Receptor</keyword>
<keyword evidence="7" id="KW-0732">Signal</keyword>
<evidence type="ECO:0000313" key="18">
    <source>
        <dbReference type="EMBL" id="USQ94421.1"/>
    </source>
</evidence>
<evidence type="ECO:0000256" key="5">
    <source>
        <dbReference type="ARBA" id="ARBA00022496"/>
    </source>
</evidence>
<reference evidence="18 19" key="1">
    <citation type="submission" date="2022-04" db="EMBL/GenBank/DDBJ databases">
        <title>Genome sequence of soybean root-associated Caulobacter segnis RL271.</title>
        <authorList>
            <person name="Longley R."/>
            <person name="Bonito G."/>
            <person name="Trigodet F."/>
            <person name="Crosson S."/>
            <person name="Fiebig A."/>
        </authorList>
    </citation>
    <scope>NUCLEOTIDE SEQUENCE [LARGE SCALE GENOMIC DNA]</scope>
    <source>
        <strain evidence="18 19">RL271</strain>
    </source>
</reference>
<dbReference type="InterPro" id="IPR012910">
    <property type="entry name" value="Plug_dom"/>
</dbReference>
<protein>
    <submittedName>
        <fullName evidence="18">TonB-dependent siderophore receptor</fullName>
    </submittedName>
</protein>